<evidence type="ECO:0000256" key="2">
    <source>
        <dbReference type="SAM" id="MobiDB-lite"/>
    </source>
</evidence>
<dbReference type="SUPFAM" id="SSF54928">
    <property type="entry name" value="RNA-binding domain, RBD"/>
    <property type="match status" value="1"/>
</dbReference>
<dbReference type="VEuPathDB" id="CryptoDB:Cvel_1961"/>
<feature type="region of interest" description="Disordered" evidence="2">
    <location>
        <begin position="186"/>
        <end position="284"/>
    </location>
</feature>
<feature type="compositionally biased region" description="Basic and acidic residues" evidence="2">
    <location>
        <begin position="425"/>
        <end position="437"/>
    </location>
</feature>
<keyword evidence="1" id="KW-0175">Coiled coil</keyword>
<feature type="coiled-coil region" evidence="1">
    <location>
        <begin position="135"/>
        <end position="173"/>
    </location>
</feature>
<evidence type="ECO:0000256" key="1">
    <source>
        <dbReference type="SAM" id="Coils"/>
    </source>
</evidence>
<evidence type="ECO:0000313" key="3">
    <source>
        <dbReference type="EMBL" id="CEM53192.1"/>
    </source>
</evidence>
<feature type="compositionally biased region" description="Low complexity" evidence="2">
    <location>
        <begin position="233"/>
        <end position="246"/>
    </location>
</feature>
<dbReference type="EMBL" id="CDMZ01005550">
    <property type="protein sequence ID" value="CEM53192.1"/>
    <property type="molecule type" value="Genomic_DNA"/>
</dbReference>
<reference evidence="3" key="1">
    <citation type="submission" date="2014-11" db="EMBL/GenBank/DDBJ databases">
        <authorList>
            <person name="Otto D Thomas"/>
            <person name="Naeem Raeece"/>
        </authorList>
    </citation>
    <scope>NUCLEOTIDE SEQUENCE</scope>
</reference>
<feature type="region of interest" description="Disordered" evidence="2">
    <location>
        <begin position="378"/>
        <end position="700"/>
    </location>
</feature>
<evidence type="ECO:0008006" key="4">
    <source>
        <dbReference type="Google" id="ProtNLM"/>
    </source>
</evidence>
<accession>A0A0G4I7V2</accession>
<feature type="compositionally biased region" description="Low complexity" evidence="2">
    <location>
        <begin position="468"/>
        <end position="494"/>
    </location>
</feature>
<dbReference type="InterPro" id="IPR035979">
    <property type="entry name" value="RBD_domain_sf"/>
</dbReference>
<feature type="compositionally biased region" description="Basic and acidic residues" evidence="2">
    <location>
        <begin position="247"/>
        <end position="258"/>
    </location>
</feature>
<dbReference type="InterPro" id="IPR012677">
    <property type="entry name" value="Nucleotide-bd_a/b_plait_sf"/>
</dbReference>
<feature type="compositionally biased region" description="Pro residues" evidence="2">
    <location>
        <begin position="401"/>
        <end position="412"/>
    </location>
</feature>
<feature type="compositionally biased region" description="Pro residues" evidence="2">
    <location>
        <begin position="560"/>
        <end position="569"/>
    </location>
</feature>
<feature type="compositionally biased region" description="Polar residues" evidence="2">
    <location>
        <begin position="669"/>
        <end position="683"/>
    </location>
</feature>
<feature type="compositionally biased region" description="Basic and acidic residues" evidence="2">
    <location>
        <begin position="186"/>
        <end position="197"/>
    </location>
</feature>
<sequence length="799" mass="85097">MERGAEEILTEIKECHQENQKLIGRVEAVEEVKSFSYSFEGTFLDPRVTSDESAPGDFIAIDIPEHIEVQSLSEYLSTWEFPEVLRDDFPFFCQALNWHPSSFDDVKTLNDEVKRVAVGMGEFFPQGGENVEGALRKYLENLRRIQKVLKGLAEDLEGRRSRLEDIKDAVEIKLKALNECLREKGVTASRREETKTEEGEEISDPAEVSSQSLADETEEGEKKETSKEKGKKTAPSSSPSSSSSSDSVREPQRNHDGGDMGGGGRRADPGIAAPSQKDTEKPDPLCRRLKINGLNFASTQEEVEAAIGKAINAWPKDCYLPPDNRGGNANRGFGWVTFTSVEDADKFFATPVSIGGRLVRKEWAPRDSDGIMHRAATAHHEEGSGGASSFPAPSEKAHPNCIPPQGLPPLGPTPRAGGVSVCASERGRENGNEREGWGRIGSAGPGHTQIPLDSPASFQSVPPHHPFHQQQQQQKVFFTPPPSSSSSSSVKPTSTAFVDGSEALTSHDASSVGGVPLSGTRHTPTSGHVSPSHPPLAPQQQMPKIFRLGECDPDNTQGGPLPPPPPPPEVQSKKDVYGWPLRAGFKSTRNDVPAGQDALKKGVTDGWKSVSPDEDAEWVPPSLTGTGRSSDAWRLPSADQLQKGEGLEEEEGDRPRGDGWDSILASKTIGRNTKGQSAMSAQSRKSEWTPGGNGSSSFGGSVVGGGGAAVFGGDGGLGAPAGFHGPDFLNCGLEGMGGIDRGAQQQGIGGGELDGGGGWFVPGSLISGCDANVGGDVKKQADDGWDVNGIGHWDSKTGW</sequence>
<feature type="compositionally biased region" description="Polar residues" evidence="2">
    <location>
        <begin position="520"/>
        <end position="529"/>
    </location>
</feature>
<protein>
    <recommendedName>
        <fullName evidence="4">RRM domain-containing protein</fullName>
    </recommendedName>
</protein>
<name>A0A0G4I7V2_9ALVE</name>
<proteinExistence type="predicted"/>
<dbReference type="GO" id="GO:0003676">
    <property type="term" value="F:nucleic acid binding"/>
    <property type="evidence" value="ECO:0007669"/>
    <property type="project" value="InterPro"/>
</dbReference>
<dbReference type="Gene3D" id="3.30.70.330">
    <property type="match status" value="1"/>
</dbReference>
<gene>
    <name evidence="3" type="ORF">Cvel_1961</name>
</gene>
<organism evidence="3">
    <name type="scientific">Chromera velia CCMP2878</name>
    <dbReference type="NCBI Taxonomy" id="1169474"/>
    <lineage>
        <taxon>Eukaryota</taxon>
        <taxon>Sar</taxon>
        <taxon>Alveolata</taxon>
        <taxon>Colpodellida</taxon>
        <taxon>Chromeraceae</taxon>
        <taxon>Chromera</taxon>
    </lineage>
</organism>
<dbReference type="AlphaFoldDB" id="A0A0G4I7V2"/>